<accession>H1VDJ0</accession>
<gene>
    <name evidence="2" type="ORF">CH063_00279</name>
</gene>
<organism evidence="2 3">
    <name type="scientific">Colletotrichum higginsianum (strain IMI 349063)</name>
    <name type="common">Crucifer anthracnose fungus</name>
    <dbReference type="NCBI Taxonomy" id="759273"/>
    <lineage>
        <taxon>Eukaryota</taxon>
        <taxon>Fungi</taxon>
        <taxon>Dikarya</taxon>
        <taxon>Ascomycota</taxon>
        <taxon>Pezizomycotina</taxon>
        <taxon>Sordariomycetes</taxon>
        <taxon>Hypocreomycetidae</taxon>
        <taxon>Glomerellales</taxon>
        <taxon>Glomerellaceae</taxon>
        <taxon>Colletotrichum</taxon>
        <taxon>Colletotrichum destructivum species complex</taxon>
    </lineage>
</organism>
<feature type="compositionally biased region" description="Basic and acidic residues" evidence="1">
    <location>
        <begin position="49"/>
        <end position="59"/>
    </location>
</feature>
<dbReference type="HOGENOM" id="CLU_2704668_0_0_1"/>
<proteinExistence type="predicted"/>
<feature type="region of interest" description="Disordered" evidence="1">
    <location>
        <begin position="49"/>
        <end position="73"/>
    </location>
</feature>
<dbReference type="Proteomes" id="UP000007174">
    <property type="component" value="Unassembled WGS sequence"/>
</dbReference>
<name>H1VDJ0_COLHI</name>
<evidence type="ECO:0000313" key="3">
    <source>
        <dbReference type="Proteomes" id="UP000007174"/>
    </source>
</evidence>
<evidence type="ECO:0000256" key="1">
    <source>
        <dbReference type="SAM" id="MobiDB-lite"/>
    </source>
</evidence>
<dbReference type="AlphaFoldDB" id="H1VDJ0"/>
<reference evidence="3" key="1">
    <citation type="journal article" date="2012" name="Nat. Genet.">
        <title>Lifestyle transitions in plant pathogenic Colletotrichum fungi deciphered by genome and transcriptome analyses.</title>
        <authorList>
            <person name="O'Connell R.J."/>
            <person name="Thon M.R."/>
            <person name="Hacquard S."/>
            <person name="Amyotte S.G."/>
            <person name="Kleemann J."/>
            <person name="Torres M.F."/>
            <person name="Damm U."/>
            <person name="Buiate E.A."/>
            <person name="Epstein L."/>
            <person name="Alkan N."/>
            <person name="Altmueller J."/>
            <person name="Alvarado-Balderrama L."/>
            <person name="Bauser C.A."/>
            <person name="Becker C."/>
            <person name="Birren B.W."/>
            <person name="Chen Z."/>
            <person name="Choi J."/>
            <person name="Crouch J.A."/>
            <person name="Duvick J.P."/>
            <person name="Farman M.A."/>
            <person name="Gan P."/>
            <person name="Heiman D."/>
            <person name="Henrissat B."/>
            <person name="Howard R.J."/>
            <person name="Kabbage M."/>
            <person name="Koch C."/>
            <person name="Kracher B."/>
            <person name="Kubo Y."/>
            <person name="Law A.D."/>
            <person name="Lebrun M.-H."/>
            <person name="Lee Y.-H."/>
            <person name="Miyara I."/>
            <person name="Moore N."/>
            <person name="Neumann U."/>
            <person name="Nordstroem K."/>
            <person name="Panaccione D.G."/>
            <person name="Panstruga R."/>
            <person name="Place M."/>
            <person name="Proctor R.H."/>
            <person name="Prusky D."/>
            <person name="Rech G."/>
            <person name="Reinhardt R."/>
            <person name="Rollins J.A."/>
            <person name="Rounsley S."/>
            <person name="Schardl C.L."/>
            <person name="Schwartz D.C."/>
            <person name="Shenoy N."/>
            <person name="Shirasu K."/>
            <person name="Sikhakolli U.R."/>
            <person name="Stueber K."/>
            <person name="Sukno S.A."/>
            <person name="Sweigard J.A."/>
            <person name="Takano Y."/>
            <person name="Takahara H."/>
            <person name="Trail F."/>
            <person name="van der Does H.C."/>
            <person name="Voll L.M."/>
            <person name="Will I."/>
            <person name="Young S."/>
            <person name="Zeng Q."/>
            <person name="Zhang J."/>
            <person name="Zhou S."/>
            <person name="Dickman M.B."/>
            <person name="Schulze-Lefert P."/>
            <person name="Ver Loren van Themaat E."/>
            <person name="Ma L.-J."/>
            <person name="Vaillancourt L.J."/>
        </authorList>
    </citation>
    <scope>NUCLEOTIDE SEQUENCE [LARGE SCALE GENOMIC DNA]</scope>
    <source>
        <strain evidence="3">IMI 349063</strain>
    </source>
</reference>
<sequence>MLKAPRYLPTYLPTWPDEHGGSAVGLVSPARLLEQFPFLLFLRHPFSHRKESEQRDELLRNGLQPPTIPMQRT</sequence>
<evidence type="ECO:0000313" key="2">
    <source>
        <dbReference type="EMBL" id="CCF38293.1"/>
    </source>
</evidence>
<dbReference type="EMBL" id="CACQ02002902">
    <property type="protein sequence ID" value="CCF38293.1"/>
    <property type="molecule type" value="Genomic_DNA"/>
</dbReference>
<protein>
    <submittedName>
        <fullName evidence="2">Uncharacterized protein</fullName>
    </submittedName>
</protein>